<sequence length="107" mass="12005">MQLRSMLIIMTSFSPLFHLFTTTHSMHSKPHLNKNDLLFSLCQWNLAFSPLKAATKSDAETVVELLQVEDNSLGANEAATFKPQTRQVKVVGGFLDPRWVGGTWDLT</sequence>
<organism evidence="1 2">
    <name type="scientific">Flemingia macrophylla</name>
    <dbReference type="NCBI Taxonomy" id="520843"/>
    <lineage>
        <taxon>Eukaryota</taxon>
        <taxon>Viridiplantae</taxon>
        <taxon>Streptophyta</taxon>
        <taxon>Embryophyta</taxon>
        <taxon>Tracheophyta</taxon>
        <taxon>Spermatophyta</taxon>
        <taxon>Magnoliopsida</taxon>
        <taxon>eudicotyledons</taxon>
        <taxon>Gunneridae</taxon>
        <taxon>Pentapetalae</taxon>
        <taxon>rosids</taxon>
        <taxon>fabids</taxon>
        <taxon>Fabales</taxon>
        <taxon>Fabaceae</taxon>
        <taxon>Papilionoideae</taxon>
        <taxon>50 kb inversion clade</taxon>
        <taxon>NPAAA clade</taxon>
        <taxon>indigoferoid/millettioid clade</taxon>
        <taxon>Phaseoleae</taxon>
        <taxon>Flemingia</taxon>
    </lineage>
</organism>
<gene>
    <name evidence="1" type="ORF">Fmac_025768</name>
</gene>
<dbReference type="Proteomes" id="UP001603857">
    <property type="component" value="Unassembled WGS sequence"/>
</dbReference>
<dbReference type="EMBL" id="JBGMDY010000008">
    <property type="protein sequence ID" value="KAL2326710.1"/>
    <property type="molecule type" value="Genomic_DNA"/>
</dbReference>
<proteinExistence type="predicted"/>
<reference evidence="1 2" key="1">
    <citation type="submission" date="2024-08" db="EMBL/GenBank/DDBJ databases">
        <title>Insights into the chromosomal genome structure of Flemingia macrophylla.</title>
        <authorList>
            <person name="Ding Y."/>
            <person name="Zhao Y."/>
            <person name="Bi W."/>
            <person name="Wu M."/>
            <person name="Zhao G."/>
            <person name="Gong Y."/>
            <person name="Li W."/>
            <person name="Zhang P."/>
        </authorList>
    </citation>
    <scope>NUCLEOTIDE SEQUENCE [LARGE SCALE GENOMIC DNA]</scope>
    <source>
        <strain evidence="1">DYQJB</strain>
        <tissue evidence="1">Leaf</tissue>
    </source>
</reference>
<protein>
    <submittedName>
        <fullName evidence="1">Uncharacterized protein</fullName>
    </submittedName>
</protein>
<keyword evidence="2" id="KW-1185">Reference proteome</keyword>
<dbReference type="AlphaFoldDB" id="A0ABD1LT85"/>
<comment type="caution">
    <text evidence="1">The sequence shown here is derived from an EMBL/GenBank/DDBJ whole genome shotgun (WGS) entry which is preliminary data.</text>
</comment>
<accession>A0ABD1LT85</accession>
<evidence type="ECO:0000313" key="2">
    <source>
        <dbReference type="Proteomes" id="UP001603857"/>
    </source>
</evidence>
<name>A0ABD1LT85_9FABA</name>
<evidence type="ECO:0000313" key="1">
    <source>
        <dbReference type="EMBL" id="KAL2326710.1"/>
    </source>
</evidence>